<protein>
    <submittedName>
        <fullName evidence="1">Uncharacterized protein</fullName>
    </submittedName>
</protein>
<comment type="caution">
    <text evidence="1">The sequence shown here is derived from an EMBL/GenBank/DDBJ whole genome shotgun (WGS) entry which is preliminary data.</text>
</comment>
<evidence type="ECO:0000313" key="1">
    <source>
        <dbReference type="EMBL" id="MBC8547403.1"/>
    </source>
</evidence>
<accession>A0A926DXU3</accession>
<name>A0A926DXU3_9FIRM</name>
<dbReference type="EMBL" id="JACRST010000019">
    <property type="protein sequence ID" value="MBC8547403.1"/>
    <property type="molecule type" value="Genomic_DNA"/>
</dbReference>
<sequence length="101" mass="11378">MFVRQLKPKQYERFCAMLAQQAHADPMEASRTVGLRVGGVEYAMRVQTGSRRRVLVLQALRIQRGADGPRCALVTRGDLLDSLLEVLLDQAEPAGWQIDRQ</sequence>
<gene>
    <name evidence="1" type="ORF">H8711_10745</name>
</gene>
<reference evidence="1" key="1">
    <citation type="submission" date="2020-08" db="EMBL/GenBank/DDBJ databases">
        <title>Genome public.</title>
        <authorList>
            <person name="Liu C."/>
            <person name="Sun Q."/>
        </authorList>
    </citation>
    <scope>NUCLEOTIDE SEQUENCE</scope>
    <source>
        <strain evidence="1">NSJ-31</strain>
    </source>
</reference>
<keyword evidence="2" id="KW-1185">Reference proteome</keyword>
<evidence type="ECO:0000313" key="2">
    <source>
        <dbReference type="Proteomes" id="UP000653127"/>
    </source>
</evidence>
<organism evidence="1 2">
    <name type="scientific">Ligaoa zhengdingensis</name>
    <dbReference type="NCBI Taxonomy" id="2763658"/>
    <lineage>
        <taxon>Bacteria</taxon>
        <taxon>Bacillati</taxon>
        <taxon>Bacillota</taxon>
        <taxon>Clostridia</taxon>
        <taxon>Eubacteriales</taxon>
        <taxon>Oscillospiraceae</taxon>
        <taxon>Ligaoa</taxon>
    </lineage>
</organism>
<dbReference type="Proteomes" id="UP000653127">
    <property type="component" value="Unassembled WGS sequence"/>
</dbReference>
<proteinExistence type="predicted"/>
<dbReference type="AlphaFoldDB" id="A0A926DXU3"/>